<proteinExistence type="predicted"/>
<feature type="region of interest" description="Disordered" evidence="2">
    <location>
        <begin position="56"/>
        <end position="149"/>
    </location>
</feature>
<keyword evidence="1" id="KW-0175">Coiled coil</keyword>
<evidence type="ECO:0000313" key="3">
    <source>
        <dbReference type="EMBL" id="CAH0399925.1"/>
    </source>
</evidence>
<dbReference type="Proteomes" id="UP001153292">
    <property type="component" value="Chromosome 15"/>
</dbReference>
<evidence type="ECO:0000313" key="4">
    <source>
        <dbReference type="Proteomes" id="UP001153292"/>
    </source>
</evidence>
<feature type="compositionally biased region" description="Low complexity" evidence="2">
    <location>
        <begin position="127"/>
        <end position="141"/>
    </location>
</feature>
<dbReference type="EMBL" id="OU963908">
    <property type="protein sequence ID" value="CAH0399925.1"/>
    <property type="molecule type" value="Genomic_DNA"/>
</dbReference>
<gene>
    <name evidence="3" type="ORF">CHILSU_LOCUS3097</name>
</gene>
<feature type="coiled-coil region" evidence="1">
    <location>
        <begin position="266"/>
        <end position="328"/>
    </location>
</feature>
<evidence type="ECO:0000256" key="1">
    <source>
        <dbReference type="SAM" id="Coils"/>
    </source>
</evidence>
<feature type="compositionally biased region" description="Polar residues" evidence="2">
    <location>
        <begin position="108"/>
        <end position="120"/>
    </location>
</feature>
<reference evidence="3" key="1">
    <citation type="submission" date="2021-12" db="EMBL/GenBank/DDBJ databases">
        <authorList>
            <person name="King R."/>
        </authorList>
    </citation>
    <scope>NUCLEOTIDE SEQUENCE</scope>
</reference>
<accession>A0ABN8AV02</accession>
<keyword evidence="4" id="KW-1185">Reference proteome</keyword>
<name>A0ABN8AV02_CHISP</name>
<protein>
    <submittedName>
        <fullName evidence="3">Uncharacterized protein</fullName>
    </submittedName>
</protein>
<organism evidence="3 4">
    <name type="scientific">Chilo suppressalis</name>
    <name type="common">Asiatic rice borer moth</name>
    <dbReference type="NCBI Taxonomy" id="168631"/>
    <lineage>
        <taxon>Eukaryota</taxon>
        <taxon>Metazoa</taxon>
        <taxon>Ecdysozoa</taxon>
        <taxon>Arthropoda</taxon>
        <taxon>Hexapoda</taxon>
        <taxon>Insecta</taxon>
        <taxon>Pterygota</taxon>
        <taxon>Neoptera</taxon>
        <taxon>Endopterygota</taxon>
        <taxon>Lepidoptera</taxon>
        <taxon>Glossata</taxon>
        <taxon>Ditrysia</taxon>
        <taxon>Pyraloidea</taxon>
        <taxon>Crambidae</taxon>
        <taxon>Crambinae</taxon>
        <taxon>Chilo</taxon>
    </lineage>
</organism>
<feature type="coiled-coil region" evidence="1">
    <location>
        <begin position="386"/>
        <end position="413"/>
    </location>
</feature>
<evidence type="ECO:0000256" key="2">
    <source>
        <dbReference type="SAM" id="MobiDB-lite"/>
    </source>
</evidence>
<feature type="compositionally biased region" description="Basic and acidic residues" evidence="2">
    <location>
        <begin position="87"/>
        <end position="98"/>
    </location>
</feature>
<sequence length="773" mass="89187">MHSTIYSNHRWQALHELNQKNSHGFRNYGTIKSISNAKHTSEIYNFLKEDPNFNLKPGKTDGNCEDMDVSNKSSRRLRTQELNCCRKSKDTSSKDTKKSLTKSESTSRNQSKKSNTNSYERFSKTLDSNCSCDSKSSSPSTRTRESLIRVSSKISKDLKSVKSRSNHETPLNKALGDVNKAVSFDKRCDDRISELMEMQKELQHQIQQLEDKEVEGLTKLKEAKSIWPRMEDSYEKKIQIALEKQKATMQKMTEVESSMTKWRKSNKILELEIRSLNKYHQELKDLIRVKSNNITLMKNEIETLKNKIEGTKKQIKAVNETIKNKKKTSDDRIKSLSTEISRIKKLVYEEQKRKSDREIEGSKCIEEGREDLYKIYRIMLQKKLENEHLGTEREDLKHEIDFLKTTCEQCKQKCQNKDEALLGEIAKVDEEIADFKFRCVPCHKCIDTSDVRKFCTDCPRCVQEKYCLFDDGHCLVDVANECICESTKEKFMKNVFKNMNTILESQTQTSTGKAIADKILSYLKRSRNGKLNEETRKILQNFVLTTIKNNLNSTIIGGAMKTRCEMDPDTYKRLMLCLQGIQISRPHKEDKETVPRKEPCRRWGETSECNCPKGPKCCPCTKMAYTSDSKTCNDTQRALGEVTLCPRGVSVSCGPDCVVRTDLKSDSEMKSGKQAPCINKKCPYVKNTTAVQCILEQNYLKQPTQAANTDAPYASEILMIYNQAEKRSTLRKHVVNHKDLFKEKHTRRTDRTAYKNVKHRTSHRILNAASFEQ</sequence>